<evidence type="ECO:0000313" key="3">
    <source>
        <dbReference type="Proteomes" id="UP000813461"/>
    </source>
</evidence>
<dbReference type="OrthoDB" id="3766588at2759"/>
<organism evidence="2 3">
    <name type="scientific">Paraphoma chrysanthemicola</name>
    <dbReference type="NCBI Taxonomy" id="798071"/>
    <lineage>
        <taxon>Eukaryota</taxon>
        <taxon>Fungi</taxon>
        <taxon>Dikarya</taxon>
        <taxon>Ascomycota</taxon>
        <taxon>Pezizomycotina</taxon>
        <taxon>Dothideomycetes</taxon>
        <taxon>Pleosporomycetidae</taxon>
        <taxon>Pleosporales</taxon>
        <taxon>Pleosporineae</taxon>
        <taxon>Phaeosphaeriaceae</taxon>
        <taxon>Paraphoma</taxon>
    </lineage>
</organism>
<proteinExistence type="predicted"/>
<name>A0A8K0QTA9_9PLEO</name>
<protein>
    <submittedName>
        <fullName evidence="2">Uncharacterized protein</fullName>
    </submittedName>
</protein>
<dbReference type="EMBL" id="JAGMVJ010000031">
    <property type="protein sequence ID" value="KAH7068714.1"/>
    <property type="molecule type" value="Genomic_DNA"/>
</dbReference>
<comment type="caution">
    <text evidence="2">The sequence shown here is derived from an EMBL/GenBank/DDBJ whole genome shotgun (WGS) entry which is preliminary data.</text>
</comment>
<reference evidence="2" key="1">
    <citation type="journal article" date="2021" name="Nat. Commun.">
        <title>Genetic determinants of endophytism in the Arabidopsis root mycobiome.</title>
        <authorList>
            <person name="Mesny F."/>
            <person name="Miyauchi S."/>
            <person name="Thiergart T."/>
            <person name="Pickel B."/>
            <person name="Atanasova L."/>
            <person name="Karlsson M."/>
            <person name="Huettel B."/>
            <person name="Barry K.W."/>
            <person name="Haridas S."/>
            <person name="Chen C."/>
            <person name="Bauer D."/>
            <person name="Andreopoulos W."/>
            <person name="Pangilinan J."/>
            <person name="LaButti K."/>
            <person name="Riley R."/>
            <person name="Lipzen A."/>
            <person name="Clum A."/>
            <person name="Drula E."/>
            <person name="Henrissat B."/>
            <person name="Kohler A."/>
            <person name="Grigoriev I.V."/>
            <person name="Martin F.M."/>
            <person name="Hacquard S."/>
        </authorList>
    </citation>
    <scope>NUCLEOTIDE SEQUENCE</scope>
    <source>
        <strain evidence="2">MPI-SDFR-AT-0120</strain>
    </source>
</reference>
<feature type="compositionally biased region" description="Pro residues" evidence="1">
    <location>
        <begin position="23"/>
        <end position="42"/>
    </location>
</feature>
<dbReference type="Proteomes" id="UP000813461">
    <property type="component" value="Unassembled WGS sequence"/>
</dbReference>
<feature type="region of interest" description="Disordered" evidence="1">
    <location>
        <begin position="1"/>
        <end position="58"/>
    </location>
</feature>
<evidence type="ECO:0000313" key="2">
    <source>
        <dbReference type="EMBL" id="KAH7068714.1"/>
    </source>
</evidence>
<accession>A0A8K0QTA9</accession>
<keyword evidence="3" id="KW-1185">Reference proteome</keyword>
<evidence type="ECO:0000256" key="1">
    <source>
        <dbReference type="SAM" id="MobiDB-lite"/>
    </source>
</evidence>
<sequence length="151" mass="16949">MITSRLIRRSFATSTRLLQKPGNKPPVPPPPPNETPNEPPAPRNDHEPPKDNASTDGELRKLKEKLVGTFKPSSEDFLLAFANPKLAKEKRWKSFLLFSAATILALLIPDPFKGAAQQSEDEHHQKDSMLEMIQTAFIERDRVDAGRRASK</sequence>
<dbReference type="AlphaFoldDB" id="A0A8K0QTA9"/>
<gene>
    <name evidence="2" type="ORF">FB567DRAFT_599105</name>
</gene>